<keyword evidence="2" id="KW-1185">Reference proteome</keyword>
<accession>A0A4R4NH68</accession>
<dbReference type="Proteomes" id="UP000295157">
    <property type="component" value="Unassembled WGS sequence"/>
</dbReference>
<proteinExistence type="predicted"/>
<dbReference type="EMBL" id="SMJZ01000035">
    <property type="protein sequence ID" value="TDC07854.1"/>
    <property type="molecule type" value="Genomic_DNA"/>
</dbReference>
<name>A0A4R4NH68_9ACTN</name>
<dbReference type="OrthoDB" id="5197098at2"/>
<gene>
    <name evidence="1" type="ORF">E1267_12245</name>
</gene>
<evidence type="ECO:0000313" key="1">
    <source>
        <dbReference type="EMBL" id="TDC07854.1"/>
    </source>
</evidence>
<reference evidence="1 2" key="1">
    <citation type="submission" date="2019-02" db="EMBL/GenBank/DDBJ databases">
        <title>Draft genome sequences of novel Actinobacteria.</title>
        <authorList>
            <person name="Sahin N."/>
            <person name="Ay H."/>
            <person name="Saygin H."/>
        </authorList>
    </citation>
    <scope>NUCLEOTIDE SEQUENCE [LARGE SCALE GENOMIC DNA]</scope>
    <source>
        <strain evidence="1 2">KC201</strain>
    </source>
</reference>
<dbReference type="AlphaFoldDB" id="A0A4R4NH68"/>
<evidence type="ECO:0000313" key="2">
    <source>
        <dbReference type="Proteomes" id="UP000295157"/>
    </source>
</evidence>
<protein>
    <submittedName>
        <fullName evidence="1">Uncharacterized protein</fullName>
    </submittedName>
</protein>
<dbReference type="RefSeq" id="WP_132332549.1">
    <property type="nucleotide sequence ID" value="NZ_SMJZ01000035.1"/>
</dbReference>
<comment type="caution">
    <text evidence="1">The sequence shown here is derived from an EMBL/GenBank/DDBJ whole genome shotgun (WGS) entry which is preliminary data.</text>
</comment>
<organism evidence="1 2">
    <name type="scientific">Nonomuraea longispora</name>
    <dbReference type="NCBI Taxonomy" id="1848320"/>
    <lineage>
        <taxon>Bacteria</taxon>
        <taxon>Bacillati</taxon>
        <taxon>Actinomycetota</taxon>
        <taxon>Actinomycetes</taxon>
        <taxon>Streptosporangiales</taxon>
        <taxon>Streptosporangiaceae</taxon>
        <taxon>Nonomuraea</taxon>
    </lineage>
</organism>
<sequence>MSSSETLYAYNGIKKRAGAICDTAEDIRVARRDWKHEIDSPEAEFELHDPAAALAEVRDAWEKEFSVYHEVLERWCLATRASAAGFESIDDYLESRAPASGDGS</sequence>